<keyword evidence="1" id="KW-0732">Signal</keyword>
<dbReference type="PATRIC" id="fig|1386089.3.peg.3141"/>
<dbReference type="Proteomes" id="UP000019489">
    <property type="component" value="Unassembled WGS sequence"/>
</dbReference>
<feature type="signal peptide" evidence="1">
    <location>
        <begin position="1"/>
        <end position="26"/>
    </location>
</feature>
<sequence>MTMRRALLGLLAVVSLLLGLTAPAHAATGVPLPSSMASTGDSITRGFDATASGCFLSDCPQYSWSTGTDRKVKSQYRSILAANPAISGHVYNDAKTGAKMVDLSGQLSAAASQGVDYVTILMGANDLCTSSAATMTSVSTFTSQFDTALAAYVAARPGSRVFVSSIPNIYQLWSLLHTNFSAQATWSSFGICQSMLSARNTAADRQKVVDQETAFNSALASVCSKYTNCRWDNNATFNTAFTTSDVSTVDYFHPSIAGQNKLAAETWAASYWG</sequence>
<evidence type="ECO:0000313" key="4">
    <source>
        <dbReference type="Proteomes" id="UP000019489"/>
    </source>
</evidence>
<dbReference type="SUPFAM" id="SSF52266">
    <property type="entry name" value="SGNH hydrolase"/>
    <property type="match status" value="1"/>
</dbReference>
<feature type="domain" description="SGNH hydrolase-type esterase" evidence="2">
    <location>
        <begin position="40"/>
        <end position="259"/>
    </location>
</feature>
<name>W9G5N2_9MICO</name>
<keyword evidence="4" id="KW-1185">Reference proteome</keyword>
<evidence type="ECO:0000259" key="2">
    <source>
        <dbReference type="Pfam" id="PF13472"/>
    </source>
</evidence>
<dbReference type="eggNOG" id="COG2755">
    <property type="taxonomic scope" value="Bacteria"/>
</dbReference>
<dbReference type="InterPro" id="IPR013830">
    <property type="entry name" value="SGNH_hydro"/>
</dbReference>
<proteinExistence type="predicted"/>
<dbReference type="InterPro" id="IPR006311">
    <property type="entry name" value="TAT_signal"/>
</dbReference>
<dbReference type="PROSITE" id="PS51318">
    <property type="entry name" value="TAT"/>
    <property type="match status" value="1"/>
</dbReference>
<feature type="chain" id="PRO_5004920831" evidence="1">
    <location>
        <begin position="27"/>
        <end position="273"/>
    </location>
</feature>
<protein>
    <submittedName>
        <fullName evidence="3">GDSL family lipase</fullName>
    </submittedName>
</protein>
<accession>W9G5N2</accession>
<dbReference type="InterPro" id="IPR036514">
    <property type="entry name" value="SGNH_hydro_sf"/>
</dbReference>
<dbReference type="AlphaFoldDB" id="W9G5N2"/>
<evidence type="ECO:0000313" key="3">
    <source>
        <dbReference type="EMBL" id="EWT00612.1"/>
    </source>
</evidence>
<reference evidence="3 4" key="1">
    <citation type="submission" date="2013-08" db="EMBL/GenBank/DDBJ databases">
        <title>Intrasporangium oryzae NRRL B-24470.</title>
        <authorList>
            <person name="Liu H."/>
            <person name="Wang G."/>
        </authorList>
    </citation>
    <scope>NUCLEOTIDE SEQUENCE [LARGE SCALE GENOMIC DNA]</scope>
    <source>
        <strain evidence="3 4">NRRL B-24470</strain>
    </source>
</reference>
<dbReference type="EMBL" id="AWSA01000038">
    <property type="protein sequence ID" value="EWT00612.1"/>
    <property type="molecule type" value="Genomic_DNA"/>
</dbReference>
<gene>
    <name evidence="3" type="ORF">N865_14320</name>
</gene>
<organism evidence="3 4">
    <name type="scientific">Intrasporangium oryzae NRRL B-24470</name>
    <dbReference type="NCBI Taxonomy" id="1386089"/>
    <lineage>
        <taxon>Bacteria</taxon>
        <taxon>Bacillati</taxon>
        <taxon>Actinomycetota</taxon>
        <taxon>Actinomycetes</taxon>
        <taxon>Micrococcales</taxon>
        <taxon>Intrasporangiaceae</taxon>
        <taxon>Intrasporangium</taxon>
    </lineage>
</organism>
<comment type="caution">
    <text evidence="3">The sequence shown here is derived from an EMBL/GenBank/DDBJ whole genome shotgun (WGS) entry which is preliminary data.</text>
</comment>
<evidence type="ECO:0000256" key="1">
    <source>
        <dbReference type="SAM" id="SignalP"/>
    </source>
</evidence>
<dbReference type="Gene3D" id="3.40.50.1110">
    <property type="entry name" value="SGNH hydrolase"/>
    <property type="match status" value="1"/>
</dbReference>
<dbReference type="STRING" id="1386089.N865_14320"/>
<dbReference type="Pfam" id="PF13472">
    <property type="entry name" value="Lipase_GDSL_2"/>
    <property type="match status" value="1"/>
</dbReference>